<reference evidence="1" key="1">
    <citation type="journal article" date="2020" name="mSystems">
        <title>Genome- and Community-Level Interaction Insights into Carbon Utilization and Element Cycling Functions of Hydrothermarchaeota in Hydrothermal Sediment.</title>
        <authorList>
            <person name="Zhou Z."/>
            <person name="Liu Y."/>
            <person name="Xu W."/>
            <person name="Pan J."/>
            <person name="Luo Z.H."/>
            <person name="Li M."/>
        </authorList>
    </citation>
    <scope>NUCLEOTIDE SEQUENCE [LARGE SCALE GENOMIC DNA]</scope>
    <source>
        <strain evidence="1">SpSt-110</strain>
    </source>
</reference>
<dbReference type="Gene3D" id="3.40.630.10">
    <property type="entry name" value="Zn peptidases"/>
    <property type="match status" value="1"/>
</dbReference>
<name>A0A7J3XZP6_9CREN</name>
<protein>
    <recommendedName>
        <fullName evidence="2">Peptidase M14</fullName>
    </recommendedName>
</protein>
<evidence type="ECO:0008006" key="2">
    <source>
        <dbReference type="Google" id="ProtNLM"/>
    </source>
</evidence>
<gene>
    <name evidence="1" type="ORF">ENM60_05080</name>
</gene>
<dbReference type="SUPFAM" id="SSF53187">
    <property type="entry name" value="Zn-dependent exopeptidases"/>
    <property type="match status" value="1"/>
</dbReference>
<organism evidence="1">
    <name type="scientific">Thermogladius calderae</name>
    <dbReference type="NCBI Taxonomy" id="1200300"/>
    <lineage>
        <taxon>Archaea</taxon>
        <taxon>Thermoproteota</taxon>
        <taxon>Thermoprotei</taxon>
        <taxon>Desulfurococcales</taxon>
        <taxon>Desulfurococcaceae</taxon>
        <taxon>Thermogladius</taxon>
    </lineage>
</organism>
<evidence type="ECO:0000313" key="1">
    <source>
        <dbReference type="EMBL" id="HHP68140.1"/>
    </source>
</evidence>
<proteinExistence type="predicted"/>
<dbReference type="EMBL" id="DRYK01000062">
    <property type="protein sequence ID" value="HHP68140.1"/>
    <property type="molecule type" value="Genomic_DNA"/>
</dbReference>
<dbReference type="AlphaFoldDB" id="A0A7J3XZP6"/>
<accession>A0A7J3XZP6</accession>
<sequence>MRYLQRVPPLRDFMTVSELRESSRGFAERNPDISELLEVGSSRSGEPVEALVVHGGSERVVLAFGFPHPNEPVGSMTLEVLTRIFEADRELLKETGATWVIVKAADVYGARLNEGWFKGGFDLVKYALNYYRPPGYKQVEWSFPFEYKSLKFNNPAPETACLMKLLEEWRPDYIYSLHNAGFSGTYYYVTRDPGGGVLEILYGVPRELGVPVHKGEPEAPYMKKVHEGVFLMPSTAEIYDWLERYLGRPPVDVIRHGGSSYDYARRLNPDVFELVSEVPYVYDERLDDNTPIGIPRREILRLSYESKVKLNEELESEVERVKPYMSEDNPFFESLSYFLETGARELEAEKKWIEADPSLEESATVAQAFDAYTVPIFYGGMLRYGLLYRAIGHEHQRSSLPPEAVAIREKARNRVVELAGRFGKYSKYYVVDVDKLVKIQLASIIATLLGVPK</sequence>
<comment type="caution">
    <text evidence="1">The sequence shown here is derived from an EMBL/GenBank/DDBJ whole genome shotgun (WGS) entry which is preliminary data.</text>
</comment>